<reference evidence="2 3" key="1">
    <citation type="submission" date="2010-08" db="EMBL/GenBank/DDBJ databases">
        <title>The draft genome of Desulfovibrio fructosovorans JJ.</title>
        <authorList>
            <consortium name="US DOE Joint Genome Institute (JGI-PGF)"/>
            <person name="Lucas S."/>
            <person name="Copeland A."/>
            <person name="Lapidus A."/>
            <person name="Cheng J.-F."/>
            <person name="Bruce D."/>
            <person name="Goodwin L."/>
            <person name="Pitluck S."/>
            <person name="Land M.L."/>
            <person name="Hauser L."/>
            <person name="Chang Y.-J."/>
            <person name="Jeffries C."/>
            <person name="Wall J.D."/>
            <person name="Stahl D.A."/>
            <person name="Arkin A.P."/>
            <person name="Dehal P."/>
            <person name="Stolyar S.M."/>
            <person name="Hazen T.C."/>
            <person name="Woyke T.J."/>
        </authorList>
    </citation>
    <scope>NUCLEOTIDE SEQUENCE [LARGE SCALE GENOMIC DNA]</scope>
    <source>
        <strain evidence="2 3">JJ</strain>
    </source>
</reference>
<name>E1JSS7_SOLFR</name>
<accession>E1JSS7</accession>
<evidence type="ECO:0000313" key="2">
    <source>
        <dbReference type="EMBL" id="EFL52560.1"/>
    </source>
</evidence>
<sequence length="122" mass="13044" precursor="true">MTKIGLIRCEKNETTCPLTGCLSCLASGSQGFAGTDHPELVGVMTCRCPGDRAVALAKVLKAKGAEILHWCTCTFAHKEEGKWVNGNGFCADSDSLLSRIAREAGIPCVKGTAHLPHEYRPK</sequence>
<dbReference type="EMBL" id="AECZ01000003">
    <property type="protein sequence ID" value="EFL52560.1"/>
    <property type="molecule type" value="Genomic_DNA"/>
</dbReference>
<dbReference type="SMART" id="SM01078">
    <property type="entry name" value="CGGC"/>
    <property type="match status" value="1"/>
</dbReference>
<evidence type="ECO:0000313" key="3">
    <source>
        <dbReference type="Proteomes" id="UP000006250"/>
    </source>
</evidence>
<proteinExistence type="predicted"/>
<organism evidence="2 3">
    <name type="scientific">Solidesulfovibrio fructosivorans JJ]</name>
    <dbReference type="NCBI Taxonomy" id="596151"/>
    <lineage>
        <taxon>Bacteria</taxon>
        <taxon>Pseudomonadati</taxon>
        <taxon>Thermodesulfobacteriota</taxon>
        <taxon>Desulfovibrionia</taxon>
        <taxon>Desulfovibrionales</taxon>
        <taxon>Desulfovibrionaceae</taxon>
        <taxon>Solidesulfovibrio</taxon>
    </lineage>
</organism>
<dbReference type="OrthoDB" id="9789971at2"/>
<dbReference type="InterPro" id="IPR014925">
    <property type="entry name" value="CGGC_dom"/>
</dbReference>
<dbReference type="Proteomes" id="UP000006250">
    <property type="component" value="Unassembled WGS sequence"/>
</dbReference>
<dbReference type="AlphaFoldDB" id="E1JSS7"/>
<keyword evidence="3" id="KW-1185">Reference proteome</keyword>
<evidence type="ECO:0000259" key="1">
    <source>
        <dbReference type="SMART" id="SM01078"/>
    </source>
</evidence>
<dbReference type="eggNOG" id="COG5561">
    <property type="taxonomic scope" value="Bacteria"/>
</dbReference>
<comment type="caution">
    <text evidence="2">The sequence shown here is derived from an EMBL/GenBank/DDBJ whole genome shotgun (WGS) entry which is preliminary data.</text>
</comment>
<dbReference type="STRING" id="596151.DesfrDRAFT_0666"/>
<dbReference type="Pfam" id="PF08821">
    <property type="entry name" value="CGGC"/>
    <property type="match status" value="1"/>
</dbReference>
<gene>
    <name evidence="2" type="ORF">DesfrDRAFT_0666</name>
</gene>
<feature type="domain" description="CGGC" evidence="1">
    <location>
        <begin position="3"/>
        <end position="114"/>
    </location>
</feature>
<dbReference type="RefSeq" id="WP_005991078.1">
    <property type="nucleotide sequence ID" value="NZ_AECZ01000003.1"/>
</dbReference>
<protein>
    <recommendedName>
        <fullName evidence="1">CGGC domain-containing protein</fullName>
    </recommendedName>
</protein>